<reference evidence="5" key="1">
    <citation type="submission" date="2022-09" db="EMBL/GenBank/DDBJ databases">
        <authorList>
            <person name="Yuan C."/>
            <person name="Ke Z."/>
        </authorList>
    </citation>
    <scope>NUCLEOTIDE SEQUENCE</scope>
    <source>
        <strain evidence="5">LB-8</strain>
    </source>
</reference>
<dbReference type="InterPro" id="IPR008929">
    <property type="entry name" value="Chondroitin_lyas"/>
</dbReference>
<dbReference type="InterPro" id="IPR008964">
    <property type="entry name" value="Invasin/intimin_cell_adhesion"/>
</dbReference>
<dbReference type="GO" id="GO:0016829">
    <property type="term" value="F:lyase activity"/>
    <property type="evidence" value="ECO:0007669"/>
    <property type="project" value="UniProtKB-KW"/>
</dbReference>
<dbReference type="EMBL" id="JAOTIF010000005">
    <property type="protein sequence ID" value="MCU7549444.1"/>
    <property type="molecule type" value="Genomic_DNA"/>
</dbReference>
<feature type="domain" description="Alginate lyase" evidence="3">
    <location>
        <begin position="118"/>
        <end position="334"/>
    </location>
</feature>
<dbReference type="InterPro" id="IPR011050">
    <property type="entry name" value="Pectin_lyase_fold/virulence"/>
</dbReference>
<comment type="caution">
    <text evidence="5">The sequence shown here is derived from an EMBL/GenBank/DDBJ whole genome shotgun (WGS) entry which is preliminary data.</text>
</comment>
<dbReference type="InterPro" id="IPR008397">
    <property type="entry name" value="Alginate_lyase_dom"/>
</dbReference>
<dbReference type="SUPFAM" id="SSF48230">
    <property type="entry name" value="Chondroitin AC/alginate lyase"/>
    <property type="match status" value="1"/>
</dbReference>
<keyword evidence="2 5" id="KW-0456">Lyase</keyword>
<dbReference type="InterPro" id="IPR026444">
    <property type="entry name" value="Secre_tail"/>
</dbReference>
<dbReference type="SUPFAM" id="SSF49373">
    <property type="entry name" value="Invasin/intimin cell-adhesion fragments"/>
    <property type="match status" value="2"/>
</dbReference>
<accession>A0A9X3BFQ9</accession>
<dbReference type="GO" id="GO:0042597">
    <property type="term" value="C:periplasmic space"/>
    <property type="evidence" value="ECO:0007669"/>
    <property type="project" value="InterPro"/>
</dbReference>
<evidence type="ECO:0000259" key="4">
    <source>
        <dbReference type="Pfam" id="PF18962"/>
    </source>
</evidence>
<dbReference type="Pfam" id="PF18962">
    <property type="entry name" value="Por_Secre_tail"/>
    <property type="match status" value="1"/>
</dbReference>
<evidence type="ECO:0000256" key="1">
    <source>
        <dbReference type="ARBA" id="ARBA00022729"/>
    </source>
</evidence>
<dbReference type="Gene3D" id="2.60.40.1080">
    <property type="match status" value="2"/>
</dbReference>
<dbReference type="Pfam" id="PF05426">
    <property type="entry name" value="Alginate_lyase"/>
    <property type="match status" value="1"/>
</dbReference>
<sequence>MNVKTTLPLSWALFVHSKCFRQQKSFTGRRKKNIGNFLLLLLCFVFFAGQTVTAQSFVHPGLLHKQSDLDRMKEKVAAGEEPWKSSYDILVANSHSSLTRAYANPVPSVIYRGFDGTNPENYASLFRDVASAYATALRWKISGDEAYAEKSISIMNAWSASLTAISGTSDKFLAAGIYGYQFANAAEIMRTYSGWVPADFDRFKNMMLTVFYPMNKNFLETHNGACISNYYANWDLANMSSMISIGVLCDRRDIYNEAVDYFKNGAGNGSIKNMVPYLYGELGQFQESGRDQGHAMLCVALSASFCEMAWNQGDDFYGYDNNRLLKAYEYIARYNLGYDVPFTTYSNCIGVIQTVVSPDGRGNVRPAWEIVYNHYVNRKGLNAPYISLYAQRVRPEGGGGNYGPNSGGYDQLGYGSLTFSLGESAKPGNQTIAFPAISTKEYNAPDFDPGATASSGLPVFYSVLDPNVASVNADGTIHILKPGTTVIYAQQIGNDTYYAAPVAQQILTVNKVPGTNDGTWSNANGTITTAITSTSGNPTLTWLGQTFAIGNLIKLTNIVPGGFTPNTTYYVVFASGSTFRLSATAGGSPITPTTTIANGTGERIPSGITTSTISSTGGSPDLLWPGQTLVAGEHVKLTGTVPGGFTANTVYTVVAASENTFQLALKPGGTAINATNTITNGSAQRFQKWLVPTNWSGGVLPSGNNATATFGGISFANIPGVTLEDNITIGTLSYAAGGTSELTLASGLNDGKLTFATLSGMPSIDMTLINSGARKLFMGSANNNSRIPLKVAGIQGLKVKTPIYGNSGSFAGLRIQAAMNWDEFSGPLNVAQGNIELHNTTGNTSDADDVLLPKKQRLILGSEGTAVLIFTGSGNAAVKQTIGALDGTDDAYIISKTSMTARPATLVIGADDQDGNFAGTIGRGPLDTSNHSFFVDLGRVDLIKIGTGTQVISGPICNGNFISGSGVTSTITGPNSSAVTVNKGKLILSGNNLYQGVTNVNGGTLIVNGSTRSALLVNAGIFSGSGSSSAAITVGTGSGTGAAIAPGNSVGTFTTTGSIFLNSDATYALELNSDLKAFDKIVANGVTLNNAKLSLTDLGNNSLLSAESHLIIDNSGNKPVSGTFQGLEEGSVISLGVNSFTITYKGGTGNDVALTILKHDQIITFNAIADKIAGDSDFDPQATASSQLPITYISSNQNVATIVNGKVHIIEAGTAMITAMQEGDDTFAPATPKTQTLTVYKLYYVDADGDGLGKEPKLLAEPVAPVGYSILNTDCDDANPVQLTVAIPDVYAMNSSVDEKNTLYIGYGPSSLTVTAKPSGGTVPYTYQWTTGETSQSIPVSKAGTYKVNIVDIKGCTATASISINILDVTCGRNSDKVMICHNGKTICVASSDVQDHLEHGCKLGSCASASSISLKVDMAPEDIATNKVTLYPNPATDNLNIRVNKLEVGAIIQVYNASGALVIKRRLTSNTQVISIKGLSAGIYYVQVKNGEYMTGEKVIKQ</sequence>
<evidence type="ECO:0000256" key="2">
    <source>
        <dbReference type="ARBA" id="ARBA00023239"/>
    </source>
</evidence>
<gene>
    <name evidence="5" type="ORF">OCK74_09980</name>
</gene>
<reference evidence="5" key="2">
    <citation type="submission" date="2023-04" db="EMBL/GenBank/DDBJ databases">
        <title>Paracnuella aquatica gen. nov., sp. nov., a member of the family Chitinophagaceae isolated from a hot spring.</title>
        <authorList>
            <person name="Wang C."/>
        </authorList>
    </citation>
    <scope>NUCLEOTIDE SEQUENCE</scope>
    <source>
        <strain evidence="5">LB-8</strain>
    </source>
</reference>
<organism evidence="5 6">
    <name type="scientific">Paraflavisolibacter caeni</name>
    <dbReference type="NCBI Taxonomy" id="2982496"/>
    <lineage>
        <taxon>Bacteria</taxon>
        <taxon>Pseudomonadati</taxon>
        <taxon>Bacteroidota</taxon>
        <taxon>Chitinophagia</taxon>
        <taxon>Chitinophagales</taxon>
        <taxon>Chitinophagaceae</taxon>
        <taxon>Paraflavisolibacter</taxon>
    </lineage>
</organism>
<evidence type="ECO:0000313" key="6">
    <source>
        <dbReference type="Proteomes" id="UP001155483"/>
    </source>
</evidence>
<keyword evidence="1" id="KW-0732">Signal</keyword>
<keyword evidence="6" id="KW-1185">Reference proteome</keyword>
<dbReference type="InterPro" id="IPR013425">
    <property type="entry name" value="Autotrns_rpt"/>
</dbReference>
<name>A0A9X3BFQ9_9BACT</name>
<dbReference type="Gene3D" id="2.60.40.740">
    <property type="match status" value="1"/>
</dbReference>
<evidence type="ECO:0000313" key="5">
    <source>
        <dbReference type="EMBL" id="MCU7549444.1"/>
    </source>
</evidence>
<dbReference type="Proteomes" id="UP001155483">
    <property type="component" value="Unassembled WGS sequence"/>
</dbReference>
<feature type="domain" description="Secretion system C-terminal sorting" evidence="4">
    <location>
        <begin position="1431"/>
        <end position="1501"/>
    </location>
</feature>
<protein>
    <submittedName>
        <fullName evidence="5">Alginate lyase family protein</fullName>
    </submittedName>
</protein>
<evidence type="ECO:0000259" key="3">
    <source>
        <dbReference type="Pfam" id="PF05426"/>
    </source>
</evidence>
<dbReference type="NCBIfam" id="TIGR04183">
    <property type="entry name" value="Por_Secre_tail"/>
    <property type="match status" value="1"/>
</dbReference>
<dbReference type="RefSeq" id="WP_279296884.1">
    <property type="nucleotide sequence ID" value="NZ_JAOTIF010000005.1"/>
</dbReference>
<dbReference type="SUPFAM" id="SSF51126">
    <property type="entry name" value="Pectin lyase-like"/>
    <property type="match status" value="1"/>
</dbReference>
<proteinExistence type="predicted"/>
<dbReference type="NCBIfam" id="TIGR02601">
    <property type="entry name" value="autotrns_rpt"/>
    <property type="match status" value="1"/>
</dbReference>
<dbReference type="Gene3D" id="1.50.10.100">
    <property type="entry name" value="Chondroitin AC/alginate lyase"/>
    <property type="match status" value="1"/>
</dbReference>